<dbReference type="Proteomes" id="UP000192491">
    <property type="component" value="Unassembled WGS sequence"/>
</dbReference>
<sequence length="205" mass="23176">MKLNVNTTPKGINTTYESDVLITVTSIKPGTDSAMIGEQLANFLHCQGLQVELSGRAIPQGNHYPPSRHHPHHYPRRRCSVNKQEHEQLSNIHRRVYGYSALIGVALNALEYQSTRNDDMETAHIELVLQNLHYDLAAQCEELEKMLEAAQAKHEADWQAKQERQAEQARKEWIEQRVANIPPDVIKAFKAVNAAYGVESGEDSQ</sequence>
<evidence type="ECO:0000313" key="1">
    <source>
        <dbReference type="EMBL" id="OQX02725.1"/>
    </source>
</evidence>
<proteinExistence type="predicted"/>
<protein>
    <submittedName>
        <fullName evidence="1">Uncharacterized protein</fullName>
    </submittedName>
</protein>
<organism evidence="1 2">
    <name type="scientific">Thiothrix lacustris</name>
    <dbReference type="NCBI Taxonomy" id="525917"/>
    <lineage>
        <taxon>Bacteria</taxon>
        <taxon>Pseudomonadati</taxon>
        <taxon>Pseudomonadota</taxon>
        <taxon>Gammaproteobacteria</taxon>
        <taxon>Thiotrichales</taxon>
        <taxon>Thiotrichaceae</taxon>
        <taxon>Thiothrix</taxon>
    </lineage>
</organism>
<reference evidence="1 2" key="1">
    <citation type="submission" date="2017-01" db="EMBL/GenBank/DDBJ databases">
        <title>Novel large sulfur bacteria in the metagenomes of groundwater-fed chemosynthetic microbial mats in the Lake Huron basin.</title>
        <authorList>
            <person name="Sharrar A.M."/>
            <person name="Flood B.E."/>
            <person name="Bailey J.V."/>
            <person name="Jones D.S."/>
            <person name="Biddanda B."/>
            <person name="Ruberg S.A."/>
            <person name="Marcus D.N."/>
            <person name="Dick G.J."/>
        </authorList>
    </citation>
    <scope>NUCLEOTIDE SEQUENCE [LARGE SCALE GENOMIC DNA]</scope>
    <source>
        <strain evidence="1">A8</strain>
    </source>
</reference>
<dbReference type="AlphaFoldDB" id="A0A1Y1QCR5"/>
<accession>A0A1Y1QCR5</accession>
<dbReference type="EMBL" id="MTEJ01000461">
    <property type="protein sequence ID" value="OQX02725.1"/>
    <property type="molecule type" value="Genomic_DNA"/>
</dbReference>
<evidence type="ECO:0000313" key="2">
    <source>
        <dbReference type="Proteomes" id="UP000192491"/>
    </source>
</evidence>
<name>A0A1Y1QCR5_9GAMM</name>
<comment type="caution">
    <text evidence="1">The sequence shown here is derived from an EMBL/GenBank/DDBJ whole genome shotgun (WGS) entry which is preliminary data.</text>
</comment>
<gene>
    <name evidence="1" type="ORF">BWK73_41785</name>
</gene>